<dbReference type="Proteomes" id="UP000013783">
    <property type="component" value="Unassembled WGS sequence"/>
</dbReference>
<organism evidence="2 4">
    <name type="scientific">Enterococcus malodoratus ATCC 43197</name>
    <dbReference type="NCBI Taxonomy" id="1158601"/>
    <lineage>
        <taxon>Bacteria</taxon>
        <taxon>Bacillati</taxon>
        <taxon>Bacillota</taxon>
        <taxon>Bacilli</taxon>
        <taxon>Lactobacillales</taxon>
        <taxon>Enterococcaceae</taxon>
        <taxon>Enterococcus</taxon>
    </lineage>
</organism>
<name>R2P2B6_9ENTE</name>
<evidence type="ECO:0000313" key="2">
    <source>
        <dbReference type="EMBL" id="EOH78407.1"/>
    </source>
</evidence>
<dbReference type="EMBL" id="ASWA01000004">
    <property type="protein sequence ID" value="EOT64505.1"/>
    <property type="molecule type" value="Genomic_DNA"/>
</dbReference>
<dbReference type="PATRIC" id="fig|1158601.3.peg.1681"/>
<feature type="region of interest" description="Disordered" evidence="1">
    <location>
        <begin position="111"/>
        <end position="133"/>
    </location>
</feature>
<dbReference type="eggNOG" id="COG3935">
    <property type="taxonomic scope" value="Bacteria"/>
</dbReference>
<protein>
    <recommendedName>
        <fullName evidence="6">DnaD domain-containing protein</fullName>
    </recommendedName>
</protein>
<sequence>MEQRIFTNFSSGNFTQIKNSAAKDKSLSWKARGILVYLASLPSDWKIYKNEIMKHSTDKRDSFNSGWNELKKAGYIKGVQIKENGKFKSYIWYVCDDRSFEIPEVDFPVSGNPNSGKTPSTNTNNTNTNNTNTIDTEIDTKELFLKVFNRLFLTKQTVSLFLNFGNELECKDYLDIIFKTKAVVEKEINKQNKGYKITGETWSKEIEKEAYRFIFKKKEGEHKSKEIQNLKGYWYTTMKTFWENVFVMEKEYGSSYLHELFLEDKLELEDIFFESKTYFSNEKEWRKNRKDFIYEGSNVK</sequence>
<evidence type="ECO:0000256" key="1">
    <source>
        <dbReference type="SAM" id="MobiDB-lite"/>
    </source>
</evidence>
<feature type="compositionally biased region" description="Low complexity" evidence="1">
    <location>
        <begin position="112"/>
        <end position="133"/>
    </location>
</feature>
<evidence type="ECO:0000313" key="4">
    <source>
        <dbReference type="Proteomes" id="UP000013783"/>
    </source>
</evidence>
<accession>R2P2B6</accession>
<dbReference type="EMBL" id="AJAK01000012">
    <property type="protein sequence ID" value="EOH78407.1"/>
    <property type="molecule type" value="Genomic_DNA"/>
</dbReference>
<dbReference type="STRING" id="71451.RV07_GL000906"/>
<dbReference type="AlphaFoldDB" id="R2P2B6"/>
<dbReference type="Proteomes" id="UP000014148">
    <property type="component" value="Unassembled WGS sequence"/>
</dbReference>
<keyword evidence="5" id="KW-1185">Reference proteome</keyword>
<evidence type="ECO:0008006" key="6">
    <source>
        <dbReference type="Google" id="ProtNLM"/>
    </source>
</evidence>
<evidence type="ECO:0000313" key="3">
    <source>
        <dbReference type="EMBL" id="EOT64505.1"/>
    </source>
</evidence>
<proteinExistence type="predicted"/>
<reference evidence="2 4" key="1">
    <citation type="submission" date="2013-02" db="EMBL/GenBank/DDBJ databases">
        <title>The Genome Sequence of Enterococcus malodoratus ATCC_43197.</title>
        <authorList>
            <consortium name="The Broad Institute Genome Sequencing Platform"/>
            <consortium name="The Broad Institute Genome Sequencing Center for Infectious Disease"/>
            <person name="Earl A.M."/>
            <person name="Gilmore M.S."/>
            <person name="Lebreton F."/>
            <person name="Walker B."/>
            <person name="Young S.K."/>
            <person name="Zeng Q."/>
            <person name="Gargeya S."/>
            <person name="Fitzgerald M."/>
            <person name="Haas B."/>
            <person name="Abouelleil A."/>
            <person name="Alvarado L."/>
            <person name="Arachchi H.M."/>
            <person name="Berlin A.M."/>
            <person name="Chapman S.B."/>
            <person name="Dewar J."/>
            <person name="Goldberg J."/>
            <person name="Griggs A."/>
            <person name="Gujja S."/>
            <person name="Hansen M."/>
            <person name="Howarth C."/>
            <person name="Imamovic A."/>
            <person name="Larimer J."/>
            <person name="McCowan C."/>
            <person name="Murphy C."/>
            <person name="Neiman D."/>
            <person name="Pearson M."/>
            <person name="Priest M."/>
            <person name="Roberts A."/>
            <person name="Saif S."/>
            <person name="Shea T."/>
            <person name="Sisk P."/>
            <person name="Sykes S."/>
            <person name="Wortman J."/>
            <person name="Nusbaum C."/>
            <person name="Birren B."/>
        </authorList>
    </citation>
    <scope>NUCLEOTIDE SEQUENCE [LARGE SCALE GENOMIC DNA]</scope>
    <source>
        <strain evidence="2 4">ATCC 43197</strain>
    </source>
</reference>
<reference evidence="3 5" key="2">
    <citation type="submission" date="2013-03" db="EMBL/GenBank/DDBJ databases">
        <title>The Genome Sequence of Enterococcus malodoratus ATCC_43197 (PacBio/Illumina hybrid assembly).</title>
        <authorList>
            <consortium name="The Broad Institute Genomics Platform"/>
            <consortium name="The Broad Institute Genome Sequencing Center for Infectious Disease"/>
            <person name="Earl A."/>
            <person name="Russ C."/>
            <person name="Gilmore M."/>
            <person name="Surin D."/>
            <person name="Walker B."/>
            <person name="Young S."/>
            <person name="Zeng Q."/>
            <person name="Gargeya S."/>
            <person name="Fitzgerald M."/>
            <person name="Haas B."/>
            <person name="Abouelleil A."/>
            <person name="Allen A.W."/>
            <person name="Alvarado L."/>
            <person name="Arachchi H.M."/>
            <person name="Berlin A.M."/>
            <person name="Chapman S.B."/>
            <person name="Gainer-Dewar J."/>
            <person name="Goldberg J."/>
            <person name="Griggs A."/>
            <person name="Gujja S."/>
            <person name="Hansen M."/>
            <person name="Howarth C."/>
            <person name="Imamovic A."/>
            <person name="Ireland A."/>
            <person name="Larimer J."/>
            <person name="McCowan C."/>
            <person name="Murphy C."/>
            <person name="Pearson M."/>
            <person name="Poon T.W."/>
            <person name="Priest M."/>
            <person name="Roberts A."/>
            <person name="Saif S."/>
            <person name="Shea T."/>
            <person name="Sisk P."/>
            <person name="Sykes S."/>
            <person name="Wortman J."/>
            <person name="Nusbaum C."/>
            <person name="Birren B."/>
        </authorList>
    </citation>
    <scope>NUCLEOTIDE SEQUENCE [LARGE SCALE GENOMIC DNA]</scope>
    <source>
        <strain evidence="3 5">ATCC 43197</strain>
    </source>
</reference>
<dbReference type="OrthoDB" id="2973887at2"/>
<gene>
    <name evidence="3" type="ORF">I585_03705</name>
    <name evidence="2" type="ORF">UAI_01716</name>
</gene>
<comment type="caution">
    <text evidence="2">The sequence shown here is derived from an EMBL/GenBank/DDBJ whole genome shotgun (WGS) entry which is preliminary data.</text>
</comment>
<dbReference type="RefSeq" id="WP_010740559.1">
    <property type="nucleotide sequence ID" value="NZ_KB946250.1"/>
</dbReference>
<evidence type="ECO:0000313" key="5">
    <source>
        <dbReference type="Proteomes" id="UP000014148"/>
    </source>
</evidence>